<feature type="coiled-coil region" evidence="1">
    <location>
        <begin position="380"/>
        <end position="537"/>
    </location>
</feature>
<protein>
    <submittedName>
        <fullName evidence="3">Uncharacterized protein</fullName>
    </submittedName>
</protein>
<dbReference type="EMBL" id="SJOL01009089">
    <property type="protein sequence ID" value="TGZ58865.1"/>
    <property type="molecule type" value="Genomic_DNA"/>
</dbReference>
<comment type="caution">
    <text evidence="3">The sequence shown here is derived from an EMBL/GenBank/DDBJ whole genome shotgun (WGS) entry which is preliminary data.</text>
</comment>
<evidence type="ECO:0000256" key="2">
    <source>
        <dbReference type="SAM" id="MobiDB-lite"/>
    </source>
</evidence>
<dbReference type="Proteomes" id="UP000308267">
    <property type="component" value="Unassembled WGS sequence"/>
</dbReference>
<feature type="coiled-coil region" evidence="1">
    <location>
        <begin position="239"/>
        <end position="280"/>
    </location>
</feature>
<accession>A0A4S2L735</accession>
<dbReference type="OrthoDB" id="10064612at2759"/>
<evidence type="ECO:0000256" key="1">
    <source>
        <dbReference type="SAM" id="Coils"/>
    </source>
</evidence>
<evidence type="ECO:0000313" key="3">
    <source>
        <dbReference type="EMBL" id="TGZ58865.1"/>
    </source>
</evidence>
<proteinExistence type="predicted"/>
<dbReference type="STRING" id="147828.A0A4S2L735"/>
<name>A0A4S2L735_OPIFE</name>
<sequence>MLMKTNLFKQFRKDSETLKASTVTERTFPRAPVKETLLWSGLDDTSGSNSCDMDEEDDYFPSNSFMLESSNSLSDSLHDCEWPKNNQYMDSIKRFQGNNTPTSVSKLTTNIRMRVAPFSQRDIQVAQLDTNLSEVQKSPPPSKRPSASASPMVKFLKNFKEEDKLRSPDTVGKVDEDVRSPCIQSDVSSTEPGTPDHRSPIMDIHNDEKLELEDVHDDAKLRMLYKTLKGELDRTRRWKIAAELKLNEKNTEISRAESTIDNLRKSNLELQMNLENVSLKYKNELEMRNKIGEKMISIERMTTSLREKFNRVNEMRSEVCENNTDMKQKYIELKKMYEILHNDLTQHSTQCTRKRKALEEKGENGYQKLMGKAKENVEYVKKLEAEIEKSKETMDTVFEQHNTERQQMDKELICLMREIDFLSAENVEQKIMNAKLTIDSTRDKKHIEKKEQYVRVLEEAKSFLEEQLEGQTSRLVDAEKKLEVAERLLGEKESNIAKSRELNKEKTLQINILTTELSNLQDEVKLAQSELGEFKHQATLEKTALKENIQVLKSGVTDILKLLKERYKICFPETSNIEMGLTKRLEIQFVI</sequence>
<evidence type="ECO:0000313" key="4">
    <source>
        <dbReference type="Proteomes" id="UP000308267"/>
    </source>
</evidence>
<organism evidence="3 4">
    <name type="scientific">Opisthorchis felineus</name>
    <dbReference type="NCBI Taxonomy" id="147828"/>
    <lineage>
        <taxon>Eukaryota</taxon>
        <taxon>Metazoa</taxon>
        <taxon>Spiralia</taxon>
        <taxon>Lophotrochozoa</taxon>
        <taxon>Platyhelminthes</taxon>
        <taxon>Trematoda</taxon>
        <taxon>Digenea</taxon>
        <taxon>Opisthorchiida</taxon>
        <taxon>Opisthorchiata</taxon>
        <taxon>Opisthorchiidae</taxon>
        <taxon>Opisthorchis</taxon>
    </lineage>
</organism>
<gene>
    <name evidence="3" type="ORF">CRM22_009392</name>
</gene>
<feature type="region of interest" description="Disordered" evidence="2">
    <location>
        <begin position="131"/>
        <end position="150"/>
    </location>
</feature>
<reference evidence="3 4" key="1">
    <citation type="journal article" date="2019" name="BMC Genomics">
        <title>New insights from Opisthorchis felineus genome: update on genomics of the epidemiologically important liver flukes.</title>
        <authorList>
            <person name="Ershov N.I."/>
            <person name="Mordvinov V.A."/>
            <person name="Prokhortchouk E.B."/>
            <person name="Pakharukova M.Y."/>
            <person name="Gunbin K.V."/>
            <person name="Ustyantsev K."/>
            <person name="Genaev M.A."/>
            <person name="Blinov A.G."/>
            <person name="Mazur A."/>
            <person name="Boulygina E."/>
            <person name="Tsygankova S."/>
            <person name="Khrameeva E."/>
            <person name="Chekanov N."/>
            <person name="Fan G."/>
            <person name="Xiao A."/>
            <person name="Zhang H."/>
            <person name="Xu X."/>
            <person name="Yang H."/>
            <person name="Solovyev V."/>
            <person name="Lee S.M."/>
            <person name="Liu X."/>
            <person name="Afonnikov D.A."/>
            <person name="Skryabin K.G."/>
        </authorList>
    </citation>
    <scope>NUCLEOTIDE SEQUENCE [LARGE SCALE GENOMIC DNA]</scope>
    <source>
        <strain evidence="3">AK-0245</strain>
        <tissue evidence="3">Whole organism</tissue>
    </source>
</reference>
<keyword evidence="4" id="KW-1185">Reference proteome</keyword>
<dbReference type="AlphaFoldDB" id="A0A4S2L735"/>
<keyword evidence="1" id="KW-0175">Coiled coil</keyword>